<feature type="compositionally biased region" description="Basic and acidic residues" evidence="3">
    <location>
        <begin position="791"/>
        <end position="823"/>
    </location>
</feature>
<feature type="compositionally biased region" description="Basic and acidic residues" evidence="3">
    <location>
        <begin position="1024"/>
        <end position="1046"/>
    </location>
</feature>
<dbReference type="InterPro" id="IPR001895">
    <property type="entry name" value="RASGEF_cat_dom"/>
</dbReference>
<dbReference type="SUPFAM" id="SSF48366">
    <property type="entry name" value="Ras GEF"/>
    <property type="match status" value="2"/>
</dbReference>
<feature type="region of interest" description="Disordered" evidence="3">
    <location>
        <begin position="383"/>
        <end position="512"/>
    </location>
</feature>
<comment type="caution">
    <text evidence="5">The sequence shown here is derived from an EMBL/GenBank/DDBJ whole genome shotgun (WGS) entry which is preliminary data.</text>
</comment>
<feature type="compositionally biased region" description="Low complexity" evidence="3">
    <location>
        <begin position="456"/>
        <end position="477"/>
    </location>
</feature>
<keyword evidence="6" id="KW-1185">Reference proteome</keyword>
<evidence type="ECO:0000259" key="4">
    <source>
        <dbReference type="PROSITE" id="PS50009"/>
    </source>
</evidence>
<evidence type="ECO:0000313" key="6">
    <source>
        <dbReference type="Proteomes" id="UP001281761"/>
    </source>
</evidence>
<dbReference type="PANTHER" id="PTHR23113">
    <property type="entry name" value="GUANINE NUCLEOTIDE EXCHANGE FACTOR"/>
    <property type="match status" value="1"/>
</dbReference>
<gene>
    <name evidence="5" type="ORF">BLNAU_9697</name>
</gene>
<keyword evidence="1 2" id="KW-0344">Guanine-nucleotide releasing factor</keyword>
<evidence type="ECO:0000256" key="1">
    <source>
        <dbReference type="ARBA" id="ARBA00022658"/>
    </source>
</evidence>
<proteinExistence type="predicted"/>
<evidence type="ECO:0000256" key="3">
    <source>
        <dbReference type="SAM" id="MobiDB-lite"/>
    </source>
</evidence>
<dbReference type="InterPro" id="IPR023578">
    <property type="entry name" value="Ras_GEF_dom_sf"/>
</dbReference>
<sequence>MMNDPNHDLPTISVKDRVAAFSKTSKPLDLTPSKPPTISSLSQKPTPIVKPEISPQQSEQESRQTDSTEGDKQTDWTFANAPTSNTTSTPESQTLDSFYSMTPPLISQSSIEQHELVRPSTLVKTSMPAQSISDDTYVPTTLLAGMHTQSRKTRLGTDSLAAEFMFRATGMMAGLSSQPTPGDEEIIERSTEKEQELDLDAIPNPYAVPIDLNTEISFGQNKALKMSPTIDQTPEKDLDDLKSMLMQLKEILSKRGELIKPKMKKHVVINPRHPAPSCINSSFQALGVSSSEAPSLSSTSTDLIFEPDHTNQIQLRECSIQGLVDRCLDVSLEAMKLSNVLFLTHRSFMTSQELFELFLDRYDDSDPLPNEVWQTKQKLEGLNFSKQDSAQRKTTNSIVLEPSPDPRRKVSHTRQKTDSNFLFQSHSTRAQKLEQEQADSPKQSNSPRRDVKVSQSHSVSSDLPPPLLSASFPSSRLTQSQTQLPPVPPPPISSDEKGMKSNTTATPRKSTILSQTPQNRIVSEDMSDLAKVNSPLRKTMVSSQMLLSQMTNLKRRDLGSINSPTIPRKIEPTLFSNRIEPKTDPSPFASKMSNLPRQTAFPRPRADGIDSQQPLPPTPPPSPPLPTPPPTPPLSPPPNDEDTPPDSTSLSQTPSSISGQNTPKQTILTELPSQPPTSPAFASIPPKIRAQPSSNSEASVLRKHTLFIRIQQWFKSHPNHFVWDEAGPLLHSFLSRLVADSMPGHAKSITSVLRGLIGKERRVNDTMWAPKPIVADHWPSNQIVEWMVKEEERKKREEEGKKDTDRRTDEEKKKDSKKQKEQDELPPPPPLSSSSLLPTRSRRKRIEVCSLNTLSIVELSRQLALIEFRLYSSIQPEEFVECGWMGADWPTSSPNVKRMIERFNKVSLWVSLTVVMGKTAKERAQQIEFWIKVCQESEKVNNYETVMQIMSGLCRHSVSRMKETWALLPGKRREAWDELQVLTSTSGKNRKLRERLKGISSAYVPFFGMFLTDLVYVSEADTFVEEKKEGEGEEEKEKERVGRDGSEPVFEDPVDRLPTIQPSPDLSLTSSSPRPDSTADQPASTNIPPTGHSSQAGISEAEEGSESGGSVGGKGMLGSQLHSNPTSPSSLSISSLKQDNKSSNQTTKLASRYSPRSSQQDVPSQTPPSQSPSQSPATPSKSHFAPHLSTSSSLSSQPQVKMGTSRLNFAKLRQMTNVISDITKGAHRPYSFHFVEEMRPFLEDPPVVDEETLLRISVSREKRRVE</sequence>
<organism evidence="5 6">
    <name type="scientific">Blattamonas nauphoetae</name>
    <dbReference type="NCBI Taxonomy" id="2049346"/>
    <lineage>
        <taxon>Eukaryota</taxon>
        <taxon>Metamonada</taxon>
        <taxon>Preaxostyla</taxon>
        <taxon>Oxymonadida</taxon>
        <taxon>Blattamonas</taxon>
    </lineage>
</organism>
<feature type="compositionally biased region" description="Polar residues" evidence="3">
    <location>
        <begin position="384"/>
        <end position="398"/>
    </location>
</feature>
<dbReference type="PANTHER" id="PTHR23113:SF363">
    <property type="entry name" value="PROTEIN SON OF SEVENLESS"/>
    <property type="match status" value="1"/>
</dbReference>
<evidence type="ECO:0000256" key="2">
    <source>
        <dbReference type="PROSITE-ProRule" id="PRU00168"/>
    </source>
</evidence>
<feature type="region of interest" description="Disordered" evidence="3">
    <location>
        <begin position="1024"/>
        <end position="1202"/>
    </location>
</feature>
<feature type="compositionally biased region" description="Basic and acidic residues" evidence="3">
    <location>
        <begin position="60"/>
        <end position="74"/>
    </location>
</feature>
<feature type="compositionally biased region" description="Polar residues" evidence="3">
    <location>
        <begin position="75"/>
        <end position="101"/>
    </location>
</feature>
<feature type="compositionally biased region" description="Pro residues" evidence="3">
    <location>
        <begin position="614"/>
        <end position="638"/>
    </location>
</feature>
<dbReference type="EMBL" id="JARBJD010000068">
    <property type="protein sequence ID" value="KAK2955306.1"/>
    <property type="molecule type" value="Genomic_DNA"/>
</dbReference>
<feature type="domain" description="Ras-GEF" evidence="4">
    <location>
        <begin position="855"/>
        <end position="1083"/>
    </location>
</feature>
<dbReference type="Proteomes" id="UP001281761">
    <property type="component" value="Unassembled WGS sequence"/>
</dbReference>
<feature type="compositionally biased region" description="Polar residues" evidence="3">
    <location>
        <begin position="659"/>
        <end position="672"/>
    </location>
</feature>
<dbReference type="Gene3D" id="1.20.870.10">
    <property type="entry name" value="Son of sevenless (SoS) protein Chain: S domain 1"/>
    <property type="match status" value="1"/>
</dbReference>
<feature type="compositionally biased region" description="Low complexity" evidence="3">
    <location>
        <begin position="1117"/>
        <end position="1136"/>
    </location>
</feature>
<dbReference type="Pfam" id="PF00618">
    <property type="entry name" value="RasGEF_N"/>
    <property type="match status" value="1"/>
</dbReference>
<name>A0ABQ9XV02_9EUKA</name>
<feature type="region of interest" description="Disordered" evidence="3">
    <location>
        <begin position="23"/>
        <end position="101"/>
    </location>
</feature>
<dbReference type="Pfam" id="PF00617">
    <property type="entry name" value="RasGEF"/>
    <property type="match status" value="1"/>
</dbReference>
<protein>
    <submittedName>
        <fullName evidence="5">Ras-specific guanine nucleotide-releasing factor 1</fullName>
    </submittedName>
</protein>
<feature type="region of interest" description="Disordered" evidence="3">
    <location>
        <begin position="558"/>
        <end position="696"/>
    </location>
</feature>
<dbReference type="Gene3D" id="1.10.840.10">
    <property type="entry name" value="Ras guanine-nucleotide exchange factors catalytic domain"/>
    <property type="match status" value="2"/>
</dbReference>
<feature type="region of interest" description="Disordered" evidence="3">
    <location>
        <begin position="791"/>
        <end position="839"/>
    </location>
</feature>
<feature type="compositionally biased region" description="Low complexity" evidence="3">
    <location>
        <begin position="645"/>
        <end position="658"/>
    </location>
</feature>
<dbReference type="SMART" id="SM00147">
    <property type="entry name" value="RasGEF"/>
    <property type="match status" value="1"/>
</dbReference>
<feature type="compositionally biased region" description="Low complexity" evidence="3">
    <location>
        <begin position="1171"/>
        <end position="1196"/>
    </location>
</feature>
<feature type="compositionally biased region" description="Polar residues" evidence="3">
    <location>
        <begin position="418"/>
        <end position="430"/>
    </location>
</feature>
<dbReference type="InterPro" id="IPR036964">
    <property type="entry name" value="RASGEF_cat_dom_sf"/>
</dbReference>
<feature type="compositionally biased region" description="Gly residues" evidence="3">
    <location>
        <begin position="1106"/>
        <end position="1116"/>
    </location>
</feature>
<dbReference type="InterPro" id="IPR000651">
    <property type="entry name" value="Ras-like_Gua-exchang_fac_N"/>
</dbReference>
<dbReference type="InterPro" id="IPR008937">
    <property type="entry name" value="Ras-like_GEF"/>
</dbReference>
<reference evidence="5 6" key="1">
    <citation type="journal article" date="2022" name="bioRxiv">
        <title>Genomics of Preaxostyla Flagellates Illuminates Evolutionary Transitions and the Path Towards Mitochondrial Loss.</title>
        <authorList>
            <person name="Novak L.V.F."/>
            <person name="Treitli S.C."/>
            <person name="Pyrih J."/>
            <person name="Halakuc P."/>
            <person name="Pipaliya S.V."/>
            <person name="Vacek V."/>
            <person name="Brzon O."/>
            <person name="Soukal P."/>
            <person name="Eme L."/>
            <person name="Dacks J.B."/>
            <person name="Karnkowska A."/>
            <person name="Elias M."/>
            <person name="Hampl V."/>
        </authorList>
    </citation>
    <scope>NUCLEOTIDE SEQUENCE [LARGE SCALE GENOMIC DNA]</scope>
    <source>
        <strain evidence="5">NAU3</strain>
        <tissue evidence="5">Gut</tissue>
    </source>
</reference>
<evidence type="ECO:0000313" key="5">
    <source>
        <dbReference type="EMBL" id="KAK2955306.1"/>
    </source>
</evidence>
<accession>A0ABQ9XV02</accession>
<feature type="compositionally biased region" description="Polar residues" evidence="3">
    <location>
        <begin position="36"/>
        <end position="45"/>
    </location>
</feature>
<feature type="compositionally biased region" description="Low complexity" evidence="3">
    <location>
        <begin position="1062"/>
        <end position="1078"/>
    </location>
</feature>
<dbReference type="PROSITE" id="PS50009">
    <property type="entry name" value="RASGEF_CAT"/>
    <property type="match status" value="1"/>
</dbReference>
<feature type="compositionally biased region" description="Polar residues" evidence="3">
    <location>
        <begin position="1079"/>
        <end position="1092"/>
    </location>
</feature>
<feature type="compositionally biased region" description="Polar residues" evidence="3">
    <location>
        <begin position="500"/>
        <end position="512"/>
    </location>
</feature>